<dbReference type="EMBL" id="MU853903">
    <property type="protein sequence ID" value="KAK3935871.1"/>
    <property type="molecule type" value="Genomic_DNA"/>
</dbReference>
<feature type="region of interest" description="Disordered" evidence="1">
    <location>
        <begin position="30"/>
        <end position="94"/>
    </location>
</feature>
<keyword evidence="3" id="KW-1185">Reference proteome</keyword>
<dbReference type="AlphaFoldDB" id="A0AAN6S118"/>
<reference evidence="3" key="1">
    <citation type="journal article" date="2023" name="Mol. Phylogenet. Evol.">
        <title>Genome-scale phylogeny and comparative genomics of the fungal order Sordariales.</title>
        <authorList>
            <person name="Hensen N."/>
            <person name="Bonometti L."/>
            <person name="Westerberg I."/>
            <person name="Brannstrom I.O."/>
            <person name="Guillou S."/>
            <person name="Cros-Aarteil S."/>
            <person name="Calhoun S."/>
            <person name="Haridas S."/>
            <person name="Kuo A."/>
            <person name="Mondo S."/>
            <person name="Pangilinan J."/>
            <person name="Riley R."/>
            <person name="LaButti K."/>
            <person name="Andreopoulos B."/>
            <person name="Lipzen A."/>
            <person name="Chen C."/>
            <person name="Yan M."/>
            <person name="Daum C."/>
            <person name="Ng V."/>
            <person name="Clum A."/>
            <person name="Steindorff A."/>
            <person name="Ohm R.A."/>
            <person name="Martin F."/>
            <person name="Silar P."/>
            <person name="Natvig D.O."/>
            <person name="Lalanne C."/>
            <person name="Gautier V."/>
            <person name="Ament-Velasquez S.L."/>
            <person name="Kruys A."/>
            <person name="Hutchinson M.I."/>
            <person name="Powell A.J."/>
            <person name="Barry K."/>
            <person name="Miller A.N."/>
            <person name="Grigoriev I.V."/>
            <person name="Debuchy R."/>
            <person name="Gladieux P."/>
            <person name="Hiltunen Thoren M."/>
            <person name="Johannesson H."/>
        </authorList>
    </citation>
    <scope>NUCLEOTIDE SEQUENCE [LARGE SCALE GENOMIC DNA]</scope>
    <source>
        <strain evidence="3">CBS 340.73</strain>
    </source>
</reference>
<organism evidence="2 3">
    <name type="scientific">Diplogelasinospora grovesii</name>
    <dbReference type="NCBI Taxonomy" id="303347"/>
    <lineage>
        <taxon>Eukaryota</taxon>
        <taxon>Fungi</taxon>
        <taxon>Dikarya</taxon>
        <taxon>Ascomycota</taxon>
        <taxon>Pezizomycotina</taxon>
        <taxon>Sordariomycetes</taxon>
        <taxon>Sordariomycetidae</taxon>
        <taxon>Sordariales</taxon>
        <taxon>Diplogelasinosporaceae</taxon>
        <taxon>Diplogelasinospora</taxon>
    </lineage>
</organism>
<dbReference type="Proteomes" id="UP001303473">
    <property type="component" value="Unassembled WGS sequence"/>
</dbReference>
<feature type="compositionally biased region" description="Low complexity" evidence="1">
    <location>
        <begin position="76"/>
        <end position="91"/>
    </location>
</feature>
<evidence type="ECO:0000313" key="2">
    <source>
        <dbReference type="EMBL" id="KAK3935871.1"/>
    </source>
</evidence>
<name>A0AAN6S118_9PEZI</name>
<accession>A0AAN6S118</accession>
<feature type="compositionally biased region" description="Basic residues" evidence="1">
    <location>
        <begin position="56"/>
        <end position="75"/>
    </location>
</feature>
<evidence type="ECO:0000256" key="1">
    <source>
        <dbReference type="SAM" id="MobiDB-lite"/>
    </source>
</evidence>
<sequence>MCHQVTYTLACEHVRTQIIYCADATVESSAGTNASSGSSKSSSSAASKSSASSKSKQQHKASHSSKPSKSHHHNKAASVSPPSSKPPSSAATPLHKRPCANLSVQSLPYPTPPSFAANPASFSSSPLSPRCPLRDCPFEQKNRCWNCCWCGKGWNETGRCSCVMLIEGNEVRCEHICCPQCEAAGGEGSVWEAGGFP</sequence>
<protein>
    <submittedName>
        <fullName evidence="2">Uncharacterized protein</fullName>
    </submittedName>
</protein>
<gene>
    <name evidence="2" type="ORF">QBC46DRAFT_270864</name>
</gene>
<feature type="compositionally biased region" description="Low complexity" evidence="1">
    <location>
        <begin position="30"/>
        <end position="55"/>
    </location>
</feature>
<comment type="caution">
    <text evidence="2">The sequence shown here is derived from an EMBL/GenBank/DDBJ whole genome shotgun (WGS) entry which is preliminary data.</text>
</comment>
<evidence type="ECO:0000313" key="3">
    <source>
        <dbReference type="Proteomes" id="UP001303473"/>
    </source>
</evidence>
<proteinExistence type="predicted"/>